<dbReference type="Gene3D" id="3.90.180.10">
    <property type="entry name" value="Medium-chain alcohol dehydrogenases, catalytic domain"/>
    <property type="match status" value="1"/>
</dbReference>
<protein>
    <submittedName>
        <fullName evidence="2">Oxidoreductase</fullName>
    </submittedName>
</protein>
<dbReference type="AlphaFoldDB" id="A0A917PQ94"/>
<proteinExistence type="predicted"/>
<dbReference type="PANTHER" id="PTHR43677">
    <property type="entry name" value="SHORT-CHAIN DEHYDROGENASE/REDUCTASE"/>
    <property type="match status" value="1"/>
</dbReference>
<keyword evidence="3" id="KW-1185">Reference proteome</keyword>
<dbReference type="GO" id="GO:0043957">
    <property type="term" value="F:acryloyl-CoA reductase (NADPH) activity"/>
    <property type="evidence" value="ECO:0007669"/>
    <property type="project" value="TreeGrafter"/>
</dbReference>
<organism evidence="2 3">
    <name type="scientific">Pseudomonas matsuisoli</name>
    <dbReference type="NCBI Taxonomy" id="1515666"/>
    <lineage>
        <taxon>Bacteria</taxon>
        <taxon>Pseudomonadati</taxon>
        <taxon>Pseudomonadota</taxon>
        <taxon>Gammaproteobacteria</taxon>
        <taxon>Pseudomonadales</taxon>
        <taxon>Pseudomonadaceae</taxon>
        <taxon>Pseudomonas</taxon>
    </lineage>
</organism>
<dbReference type="Proteomes" id="UP000635983">
    <property type="component" value="Unassembled WGS sequence"/>
</dbReference>
<feature type="domain" description="Enoyl reductase (ER)" evidence="1">
    <location>
        <begin position="13"/>
        <end position="328"/>
    </location>
</feature>
<gene>
    <name evidence="2" type="ORF">GCM10009304_12370</name>
</gene>
<dbReference type="Pfam" id="PF00107">
    <property type="entry name" value="ADH_zinc_N"/>
    <property type="match status" value="1"/>
</dbReference>
<dbReference type="InterPro" id="IPR020843">
    <property type="entry name" value="ER"/>
</dbReference>
<evidence type="ECO:0000259" key="1">
    <source>
        <dbReference type="SMART" id="SM00829"/>
    </source>
</evidence>
<dbReference type="PANTHER" id="PTHR43677:SF1">
    <property type="entry name" value="ACRYLYL-COA REDUCTASE ACUI-RELATED"/>
    <property type="match status" value="1"/>
</dbReference>
<dbReference type="RefSeq" id="WP_188982267.1">
    <property type="nucleotide sequence ID" value="NZ_BMPO01000002.1"/>
</dbReference>
<name>A0A917PQ94_9PSED</name>
<dbReference type="InterPro" id="IPR014188">
    <property type="entry name" value="Acrylyl-CoA_reductase_AcuI"/>
</dbReference>
<reference evidence="2" key="1">
    <citation type="journal article" date="2014" name="Int. J. Syst. Evol. Microbiol.">
        <title>Complete genome sequence of Corynebacterium casei LMG S-19264T (=DSM 44701T), isolated from a smear-ripened cheese.</title>
        <authorList>
            <consortium name="US DOE Joint Genome Institute (JGI-PGF)"/>
            <person name="Walter F."/>
            <person name="Albersmeier A."/>
            <person name="Kalinowski J."/>
            <person name="Ruckert C."/>
        </authorList>
    </citation>
    <scope>NUCLEOTIDE SEQUENCE</scope>
    <source>
        <strain evidence="2">JCM 30078</strain>
    </source>
</reference>
<dbReference type="EMBL" id="BMPO01000002">
    <property type="protein sequence ID" value="GGJ88147.1"/>
    <property type="molecule type" value="Genomic_DNA"/>
</dbReference>
<dbReference type="NCBIfam" id="TIGR02823">
    <property type="entry name" value="oxido_YhdH"/>
    <property type="match status" value="1"/>
</dbReference>
<dbReference type="SMART" id="SM00829">
    <property type="entry name" value="PKS_ER"/>
    <property type="match status" value="1"/>
</dbReference>
<dbReference type="SUPFAM" id="SSF50129">
    <property type="entry name" value="GroES-like"/>
    <property type="match status" value="1"/>
</dbReference>
<dbReference type="InterPro" id="IPR051397">
    <property type="entry name" value="Zn-ADH-like_protein"/>
</dbReference>
<reference evidence="2" key="2">
    <citation type="submission" date="2020-09" db="EMBL/GenBank/DDBJ databases">
        <authorList>
            <person name="Sun Q."/>
            <person name="Ohkuma M."/>
        </authorList>
    </citation>
    <scope>NUCLEOTIDE SEQUENCE</scope>
    <source>
        <strain evidence="2">JCM 30078</strain>
    </source>
</reference>
<evidence type="ECO:0000313" key="3">
    <source>
        <dbReference type="Proteomes" id="UP000635983"/>
    </source>
</evidence>
<accession>A0A917PQ94</accession>
<dbReference type="Pfam" id="PF08240">
    <property type="entry name" value="ADH_N"/>
    <property type="match status" value="1"/>
</dbReference>
<dbReference type="InterPro" id="IPR013154">
    <property type="entry name" value="ADH-like_N"/>
</dbReference>
<evidence type="ECO:0000313" key="2">
    <source>
        <dbReference type="EMBL" id="GGJ88147.1"/>
    </source>
</evidence>
<dbReference type="SUPFAM" id="SSF51735">
    <property type="entry name" value="NAD(P)-binding Rossmann-fold domains"/>
    <property type="match status" value="1"/>
</dbReference>
<comment type="caution">
    <text evidence="2">The sequence shown here is derived from an EMBL/GenBank/DDBJ whole genome shotgun (WGS) entry which is preliminary data.</text>
</comment>
<dbReference type="InterPro" id="IPR011032">
    <property type="entry name" value="GroES-like_sf"/>
</dbReference>
<sequence length="331" mass="34835">MAQSFKAFRVTEGAHDTFDQGIVERRVDDLPPNDLLIRVQYSSLNYKDALSATGNKGVTRHYPHTPGIDAAGVVEQANGGDFAPGDEVIVTGYDLGMDTPGGFGQYIRIPSSWAIKRPKGLSLREAMILGTAGLTAALCVDKLEHMGIDPHAGPVLVTGASGGVGTVAVALLARLGYTVAASTGKQEQAAFLHTLGARQILDRATAEDGKGKPLLNEYWAGAIDTVGGDILFNVVKSLQHGASVACCGLTAGAKFEASVLPFILRGVNLLGVDSVELPLVAKASMWDKLSLQWKLDNLETLATEITLPELPGAISHMLAGRQVGRVLVNLS</sequence>
<dbReference type="InterPro" id="IPR013149">
    <property type="entry name" value="ADH-like_C"/>
</dbReference>
<dbReference type="InterPro" id="IPR036291">
    <property type="entry name" value="NAD(P)-bd_dom_sf"/>
</dbReference>
<dbReference type="CDD" id="cd05280">
    <property type="entry name" value="MDR_yhdh_yhfp"/>
    <property type="match status" value="1"/>
</dbReference>
<dbReference type="Gene3D" id="3.40.50.720">
    <property type="entry name" value="NAD(P)-binding Rossmann-like Domain"/>
    <property type="match status" value="1"/>
</dbReference>